<dbReference type="Proteomes" id="UP001153678">
    <property type="component" value="Unassembled WGS sequence"/>
</dbReference>
<keyword evidence="1" id="KW-0175">Coiled coil</keyword>
<evidence type="ECO:0000313" key="2">
    <source>
        <dbReference type="EMBL" id="CAI2171260.1"/>
    </source>
</evidence>
<dbReference type="AlphaFoldDB" id="A0A9W4SK11"/>
<comment type="caution">
    <text evidence="2">The sequence shown here is derived from an EMBL/GenBank/DDBJ whole genome shotgun (WGS) entry which is preliminary data.</text>
</comment>
<name>A0A9W4SK11_9GLOM</name>
<reference evidence="2" key="1">
    <citation type="submission" date="2022-08" db="EMBL/GenBank/DDBJ databases">
        <authorList>
            <person name="Kallberg Y."/>
            <person name="Tangrot J."/>
            <person name="Rosling A."/>
        </authorList>
    </citation>
    <scope>NUCLEOTIDE SEQUENCE</scope>
    <source>
        <strain evidence="2">Wild A</strain>
    </source>
</reference>
<accession>A0A9W4SK11</accession>
<evidence type="ECO:0000313" key="3">
    <source>
        <dbReference type="Proteomes" id="UP001153678"/>
    </source>
</evidence>
<dbReference type="EMBL" id="CAMKVN010000800">
    <property type="protein sequence ID" value="CAI2171260.1"/>
    <property type="molecule type" value="Genomic_DNA"/>
</dbReference>
<organism evidence="2 3">
    <name type="scientific">Funneliformis geosporum</name>
    <dbReference type="NCBI Taxonomy" id="1117311"/>
    <lineage>
        <taxon>Eukaryota</taxon>
        <taxon>Fungi</taxon>
        <taxon>Fungi incertae sedis</taxon>
        <taxon>Mucoromycota</taxon>
        <taxon>Glomeromycotina</taxon>
        <taxon>Glomeromycetes</taxon>
        <taxon>Glomerales</taxon>
        <taxon>Glomeraceae</taxon>
        <taxon>Funneliformis</taxon>
    </lineage>
</organism>
<gene>
    <name evidence="2" type="ORF">FWILDA_LOCUS4991</name>
</gene>
<evidence type="ECO:0000256" key="1">
    <source>
        <dbReference type="SAM" id="Coils"/>
    </source>
</evidence>
<feature type="coiled-coil region" evidence="1">
    <location>
        <begin position="98"/>
        <end position="157"/>
    </location>
</feature>
<protein>
    <submittedName>
        <fullName evidence="2">14537_t:CDS:1</fullName>
    </submittedName>
</protein>
<feature type="coiled-coil region" evidence="1">
    <location>
        <begin position="4"/>
        <end position="38"/>
    </location>
</feature>
<sequence>MILKKNLEKNLKEFETRIKDLEQRQKNADEENQLLCNEIGIKDLNDLKKLLVGRKITEILDELDDRKLATQNLNFDLTKKTEEVSTLINQFKYFQETINNLEKKVGEREEEARAYRETINNLVKKTINDSDNLEQMLRERIEEIRAYRKTINDSEQKVRKRDEKRLSDQTELFFGIG</sequence>
<keyword evidence="3" id="KW-1185">Reference proteome</keyword>
<proteinExistence type="predicted"/>